<evidence type="ECO:0000256" key="6">
    <source>
        <dbReference type="ARBA" id="ARBA00022884"/>
    </source>
</evidence>
<evidence type="ECO:0000256" key="9">
    <source>
        <dbReference type="ARBA" id="ARBA00023128"/>
    </source>
</evidence>
<keyword evidence="14" id="KW-1185">Reference proteome</keyword>
<evidence type="ECO:0000256" key="4">
    <source>
        <dbReference type="ARBA" id="ARBA00022679"/>
    </source>
</evidence>
<comment type="similarity">
    <text evidence="11 12">Belongs to the class I-like SAM-binding methyltransferase superfamily. rRNA adenine N(6)-methyltransferase family.</text>
</comment>
<dbReference type="Gene3D" id="3.40.50.150">
    <property type="entry name" value="Vaccinia Virus protein VP39"/>
    <property type="match status" value="1"/>
</dbReference>
<dbReference type="InterPro" id="IPR001737">
    <property type="entry name" value="KsgA/Erm"/>
</dbReference>
<dbReference type="GO" id="GO:0005759">
    <property type="term" value="C:mitochondrial matrix"/>
    <property type="evidence" value="ECO:0007669"/>
    <property type="project" value="TreeGrafter"/>
</dbReference>
<protein>
    <recommendedName>
        <fullName evidence="12">rRNA adenine N(6)-methyltransferase</fullName>
        <ecNumber evidence="12">2.1.1.-</ecNumber>
    </recommendedName>
</protein>
<evidence type="ECO:0000313" key="13">
    <source>
        <dbReference type="EMBL" id="KAJ3647472.1"/>
    </source>
</evidence>
<evidence type="ECO:0000313" key="14">
    <source>
        <dbReference type="Proteomes" id="UP001168821"/>
    </source>
</evidence>
<dbReference type="AlphaFoldDB" id="A0AA38I472"/>
<dbReference type="GO" id="GO:0034246">
    <property type="term" value="F:mitochondrial transcription factor activity"/>
    <property type="evidence" value="ECO:0007669"/>
    <property type="project" value="TreeGrafter"/>
</dbReference>
<feature type="binding site" evidence="11">
    <location>
        <position position="149"/>
    </location>
    <ligand>
        <name>S-adenosyl-L-methionine</name>
        <dbReference type="ChEBI" id="CHEBI:59789"/>
    </ligand>
</feature>
<keyword evidence="3 11" id="KW-0489">Methyltransferase</keyword>
<dbReference type="EMBL" id="JALNTZ010000006">
    <property type="protein sequence ID" value="KAJ3647472.1"/>
    <property type="molecule type" value="Genomic_DNA"/>
</dbReference>
<comment type="caution">
    <text evidence="13">The sequence shown here is derived from an EMBL/GenBank/DDBJ whole genome shotgun (WGS) entry which is preliminary data.</text>
</comment>
<dbReference type="GO" id="GO:0000179">
    <property type="term" value="F:rRNA (adenine-N6,N6-)-dimethyltransferase activity"/>
    <property type="evidence" value="ECO:0007669"/>
    <property type="project" value="UniProtKB-UniRule"/>
</dbReference>
<accession>A0AA38I472</accession>
<feature type="binding site" evidence="11">
    <location>
        <position position="175"/>
    </location>
    <ligand>
        <name>S-adenosyl-L-methionine</name>
        <dbReference type="ChEBI" id="CHEBI:59789"/>
    </ligand>
</feature>
<keyword evidence="7" id="KW-0809">Transit peptide</keyword>
<evidence type="ECO:0000256" key="1">
    <source>
        <dbReference type="ARBA" id="ARBA00004173"/>
    </source>
</evidence>
<organism evidence="13 14">
    <name type="scientific">Zophobas morio</name>
    <dbReference type="NCBI Taxonomy" id="2755281"/>
    <lineage>
        <taxon>Eukaryota</taxon>
        <taxon>Metazoa</taxon>
        <taxon>Ecdysozoa</taxon>
        <taxon>Arthropoda</taxon>
        <taxon>Hexapoda</taxon>
        <taxon>Insecta</taxon>
        <taxon>Pterygota</taxon>
        <taxon>Neoptera</taxon>
        <taxon>Endopterygota</taxon>
        <taxon>Coleoptera</taxon>
        <taxon>Polyphaga</taxon>
        <taxon>Cucujiformia</taxon>
        <taxon>Tenebrionidae</taxon>
        <taxon>Zophobas</taxon>
    </lineage>
</organism>
<comment type="caution">
    <text evidence="11">Lacks conserved residue(s) required for the propagation of feature annotation.</text>
</comment>
<keyword evidence="10" id="KW-0804">Transcription</keyword>
<sequence length="448" mass="52076">MSSKHLSRHYANKNLLLQIYSSKRYESTSSSVTIEANPEEPFRPKKTTKVVSPEDKKSHKVKIKNFFQKSPHLAAIKKHIPENYLALKRVTPPDNLYLIDSTVAKQAASYIIPGVRKNHDQIICETNAGLGLITSELLESGIKLVRLYEGCGEFKEYLKEKFKDFQGRIELFSKDIFLLHRYAYIDKQDNGSRVEQLLQGVPRKNWDDGPVMTIIGSFPNMNFVRFLMKSLVLQNFVVSLGRIQLYVFMRPRDFIVLTAGPHLNLHTYQRSSVIFNLFFNYELLEKFPREVFLPWQSLKSQQIRRYPGQIDNDQMYFVKINFKRNLPVAADNLLPFYSFVNQFFGRGTTKVIPVLEKWVPGCGLDIMLPKLKHKDYFKNMNIFTQFGELTPQQILSVFEETINHPHYEKSHFMNMIESHLAKTETIESCLDDNMPEKTADTSDTDHTL</sequence>
<evidence type="ECO:0000256" key="7">
    <source>
        <dbReference type="ARBA" id="ARBA00022946"/>
    </source>
</evidence>
<evidence type="ECO:0000256" key="3">
    <source>
        <dbReference type="ARBA" id="ARBA00022603"/>
    </source>
</evidence>
<evidence type="ECO:0000256" key="10">
    <source>
        <dbReference type="ARBA" id="ARBA00023163"/>
    </source>
</evidence>
<dbReference type="PANTHER" id="PTHR11727">
    <property type="entry name" value="DIMETHYLADENOSINE TRANSFERASE"/>
    <property type="match status" value="1"/>
</dbReference>
<dbReference type="SUPFAM" id="SSF53335">
    <property type="entry name" value="S-adenosyl-L-methionine-dependent methyltransferases"/>
    <property type="match status" value="1"/>
</dbReference>
<keyword evidence="4 11" id="KW-0808">Transferase</keyword>
<evidence type="ECO:0000256" key="5">
    <source>
        <dbReference type="ARBA" id="ARBA00022691"/>
    </source>
</evidence>
<dbReference type="Pfam" id="PF00398">
    <property type="entry name" value="RrnaAD"/>
    <property type="match status" value="1"/>
</dbReference>
<feature type="binding site" evidence="11">
    <location>
        <position position="98"/>
    </location>
    <ligand>
        <name>S-adenosyl-L-methionine</name>
        <dbReference type="ChEBI" id="CHEBI:59789"/>
    </ligand>
</feature>
<dbReference type="Proteomes" id="UP001168821">
    <property type="component" value="Unassembled WGS sequence"/>
</dbReference>
<dbReference type="PROSITE" id="PS51689">
    <property type="entry name" value="SAM_RNA_A_N6_MT"/>
    <property type="match status" value="1"/>
</dbReference>
<dbReference type="GO" id="GO:0006391">
    <property type="term" value="P:transcription initiation at mitochondrial promoter"/>
    <property type="evidence" value="ECO:0007669"/>
    <property type="project" value="TreeGrafter"/>
</dbReference>
<keyword evidence="2 12" id="KW-0698">rRNA processing</keyword>
<gene>
    <name evidence="13" type="ORF">Zmor_019350</name>
</gene>
<evidence type="ECO:0000256" key="2">
    <source>
        <dbReference type="ARBA" id="ARBA00022552"/>
    </source>
</evidence>
<keyword evidence="9" id="KW-0496">Mitochondrion</keyword>
<evidence type="ECO:0000256" key="8">
    <source>
        <dbReference type="ARBA" id="ARBA00023015"/>
    </source>
</evidence>
<keyword evidence="5 11" id="KW-0949">S-adenosyl-L-methionine</keyword>
<dbReference type="PANTHER" id="PTHR11727:SF13">
    <property type="entry name" value="DIMETHYLADENOSINE TRANSFERASE 2, MITOCHONDRIAL"/>
    <property type="match status" value="1"/>
</dbReference>
<keyword evidence="8" id="KW-0805">Transcription regulation</keyword>
<keyword evidence="6 11" id="KW-0694">RNA-binding</keyword>
<comment type="subcellular location">
    <subcellularLocation>
        <location evidence="1">Mitochondrion</location>
    </subcellularLocation>
</comment>
<dbReference type="InterPro" id="IPR029063">
    <property type="entry name" value="SAM-dependent_MTases_sf"/>
</dbReference>
<dbReference type="EC" id="2.1.1.-" evidence="12"/>
<reference evidence="13" key="1">
    <citation type="journal article" date="2023" name="G3 (Bethesda)">
        <title>Whole genome assemblies of Zophobas morio and Tenebrio molitor.</title>
        <authorList>
            <person name="Kaur S."/>
            <person name="Stinson S.A."/>
            <person name="diCenzo G.C."/>
        </authorList>
    </citation>
    <scope>NUCLEOTIDE SEQUENCE</scope>
    <source>
        <strain evidence="13">QUZm001</strain>
    </source>
</reference>
<evidence type="ECO:0000256" key="12">
    <source>
        <dbReference type="RuleBase" id="RU362106"/>
    </source>
</evidence>
<dbReference type="GO" id="GO:0003723">
    <property type="term" value="F:RNA binding"/>
    <property type="evidence" value="ECO:0007669"/>
    <property type="project" value="UniProtKB-UniRule"/>
</dbReference>
<feature type="binding site" evidence="11">
    <location>
        <position position="217"/>
    </location>
    <ligand>
        <name>S-adenosyl-L-methionine</name>
        <dbReference type="ChEBI" id="CHEBI:59789"/>
    </ligand>
</feature>
<evidence type="ECO:0000256" key="11">
    <source>
        <dbReference type="PROSITE-ProRule" id="PRU01026"/>
    </source>
</evidence>
<name>A0AA38I472_9CUCU</name>
<proteinExistence type="inferred from homology"/>